<accession>E2NED3</accession>
<gene>
    <name evidence="1" type="ORF">BACCELL_02647</name>
</gene>
<evidence type="ECO:0000313" key="1">
    <source>
        <dbReference type="EMBL" id="EEF89689.1"/>
    </source>
</evidence>
<sequence>MKDINEKSTTMNKLLLGLIFTILLCASCTNRGMVAIDNGIVKLEFDLKQGTYKGIDVETGQTCIYDASWRVNDFLSTDADSIYYQIEAIQDSLGKGQSIQVVSVKKGQPDLVFNFNLYDQEPFVIMYGGIRNGTSEGIQIKEISPVANARLFYGADISKNFKLIDGEGGGCPTYIRETPSLLSQNNMILHFGTDDDFHTLVGGGASYGEFAKYALIGEKEQRKADLKEHPVEDLQLVSYIDVGEEAVGTDTVQPYITLSSGAPYKFEGNIAYKEARTVVWADREIGVKLHNLDKDKSYIVGLSWCDDADRRKQTVHLKYGDKEITCIEDCRLPSLAKGENAQIIYFEIPAAANELEPQLLVKQAGGDNVVISEVLIYEGKLPEERLNKPETVEIPAADFTRCTLNLYASDVIGKLVDAKSGYMTEKDRFYLDFVTANPIYSAEKYAQTLRILQQINLNYYYFPTICMWYAMMPIYGGNIVMGTNDTVGAVEEMKRVKLSGFLKYTTMGIRLVPDCYDENNENGWWDDEHWRLRGSGPQGESMKLKSGHYRAPYDTSRKWAQAILDLGGLPFTYFQTAVRSKDYAEAYPQHMLFNESFHEIDTFDWLNKNYTTYDFTDIGFLAHMRDVYHNLNDAGIVGMMFDYPYTGWPVYGGMDDKYSTAAGAYRTIFKLASEGLGNKAYIHERNLKYGSDIALGYVASQRTWGDTDVITPEMVARSGLRWYKNRVVVNYDMDAKNLLKAQPADSEDGINKLLTMSYVTASRLLLANSFGTLDAEHVYKLSRIYPFHQFARSARPLDAFTTDYPRVYGMKLTDKWSSLTFFNEDEEHPQKISIKLSGIEGRGGAGLHPDKQYYIYDFWNDKLIGTFGGNETLEQELRKGEARQMAVREVESNPQVLSTDRHLLQGLLELSEVFWNEETKELTGYAELVEGESMHITIATNGWQPQHCTVADNEVACSLENNSENLVKLVLKSTHGGKVSWKFSFKK</sequence>
<dbReference type="Proteomes" id="UP000003711">
    <property type="component" value="Unassembled WGS sequence"/>
</dbReference>
<reference evidence="1 2" key="2">
    <citation type="submission" date="2009-01" db="EMBL/GenBank/DDBJ databases">
        <title>Draft genome sequence of Bacteroides cellulosilyticus (DSM 14838).</title>
        <authorList>
            <person name="Sudarsanam P."/>
            <person name="Ley R."/>
            <person name="Guruge J."/>
            <person name="Turnbaugh P.J."/>
            <person name="Mahowald M."/>
            <person name="Liep D."/>
            <person name="Gordon J."/>
        </authorList>
    </citation>
    <scope>NUCLEOTIDE SEQUENCE [LARGE SCALE GENOMIC DNA]</scope>
    <source>
        <strain evidence="1 2">DSM 14838</strain>
    </source>
</reference>
<evidence type="ECO:0000313" key="2">
    <source>
        <dbReference type="Proteomes" id="UP000003711"/>
    </source>
</evidence>
<proteinExistence type="predicted"/>
<dbReference type="AlphaFoldDB" id="E2NED3"/>
<organism evidence="1 2">
    <name type="scientific">Bacteroides cellulosilyticus DSM 14838</name>
    <dbReference type="NCBI Taxonomy" id="537012"/>
    <lineage>
        <taxon>Bacteria</taxon>
        <taxon>Pseudomonadati</taxon>
        <taxon>Bacteroidota</taxon>
        <taxon>Bacteroidia</taxon>
        <taxon>Bacteroidales</taxon>
        <taxon>Bacteroidaceae</taxon>
        <taxon>Bacteroides</taxon>
    </lineage>
</organism>
<dbReference type="HOGENOM" id="CLU_302215_0_0_10"/>
<name>E2NED3_9BACE</name>
<dbReference type="EMBL" id="ACCH01000188">
    <property type="protein sequence ID" value="EEF89689.1"/>
    <property type="molecule type" value="Genomic_DNA"/>
</dbReference>
<protein>
    <submittedName>
        <fullName evidence="1">Uncharacterized protein</fullName>
    </submittedName>
</protein>
<dbReference type="InterPro" id="IPR013785">
    <property type="entry name" value="Aldolase_TIM"/>
</dbReference>
<reference evidence="1 2" key="1">
    <citation type="submission" date="2008-12" db="EMBL/GenBank/DDBJ databases">
        <authorList>
            <person name="Fulton L."/>
            <person name="Clifton S."/>
            <person name="Fulton B."/>
            <person name="Xu J."/>
            <person name="Minx P."/>
            <person name="Pepin K.H."/>
            <person name="Johnson M."/>
            <person name="Bhonagiri V."/>
            <person name="Nash W.E."/>
            <person name="Mardis E.R."/>
            <person name="Wilson R.K."/>
        </authorList>
    </citation>
    <scope>NUCLEOTIDE SEQUENCE [LARGE SCALE GENOMIC DNA]</scope>
    <source>
        <strain evidence="1 2">DSM 14838</strain>
    </source>
</reference>
<dbReference type="Gene3D" id="3.20.20.70">
    <property type="entry name" value="Aldolase class I"/>
    <property type="match status" value="1"/>
</dbReference>
<comment type="caution">
    <text evidence="1">The sequence shown here is derived from an EMBL/GenBank/DDBJ whole genome shotgun (WGS) entry which is preliminary data.</text>
</comment>